<evidence type="ECO:0000256" key="1">
    <source>
        <dbReference type="ARBA" id="ARBA00023125"/>
    </source>
</evidence>
<protein>
    <submittedName>
        <fullName evidence="4">Transposase, IS605 OrfB family</fullName>
    </submittedName>
</protein>
<evidence type="ECO:0000313" key="5">
    <source>
        <dbReference type="Proteomes" id="UP000004508"/>
    </source>
</evidence>
<dbReference type="GO" id="GO:0003677">
    <property type="term" value="F:DNA binding"/>
    <property type="evidence" value="ECO:0007669"/>
    <property type="project" value="UniProtKB-KW"/>
</dbReference>
<evidence type="ECO:0000259" key="3">
    <source>
        <dbReference type="Pfam" id="PF07282"/>
    </source>
</evidence>
<name>D6TXG0_KTERA</name>
<dbReference type="RefSeq" id="WP_007916727.1">
    <property type="nucleotide sequence ID" value="NZ_ADVG01000003.1"/>
</dbReference>
<feature type="domain" description="Cas12f1-like TNB" evidence="3">
    <location>
        <begin position="364"/>
        <end position="438"/>
    </location>
</feature>
<gene>
    <name evidence="4" type="ORF">Krac_6010</name>
</gene>
<dbReference type="STRING" id="485913.Krac_6010"/>
<proteinExistence type="predicted"/>
<evidence type="ECO:0000313" key="4">
    <source>
        <dbReference type="EMBL" id="EFH84893.1"/>
    </source>
</evidence>
<dbReference type="Proteomes" id="UP000004508">
    <property type="component" value="Unassembled WGS sequence"/>
</dbReference>
<dbReference type="InParanoid" id="D6TXG0"/>
<dbReference type="AlphaFoldDB" id="D6TXG0"/>
<dbReference type="Pfam" id="PF07282">
    <property type="entry name" value="Cas12f1-like_TNB"/>
    <property type="match status" value="1"/>
</dbReference>
<keyword evidence="5" id="KW-1185">Reference proteome</keyword>
<reference evidence="4 5" key="1">
    <citation type="journal article" date="2011" name="Stand. Genomic Sci.">
        <title>Non-contiguous finished genome sequence and contextual data of the filamentous soil bacterium Ktedonobacter racemifer type strain (SOSP1-21).</title>
        <authorList>
            <person name="Chang Y.J."/>
            <person name="Land M."/>
            <person name="Hauser L."/>
            <person name="Chertkov O."/>
            <person name="Del Rio T.G."/>
            <person name="Nolan M."/>
            <person name="Copeland A."/>
            <person name="Tice H."/>
            <person name="Cheng J.F."/>
            <person name="Lucas S."/>
            <person name="Han C."/>
            <person name="Goodwin L."/>
            <person name="Pitluck S."/>
            <person name="Ivanova N."/>
            <person name="Ovchinikova G."/>
            <person name="Pati A."/>
            <person name="Chen A."/>
            <person name="Palaniappan K."/>
            <person name="Mavromatis K."/>
            <person name="Liolios K."/>
            <person name="Brettin T."/>
            <person name="Fiebig A."/>
            <person name="Rohde M."/>
            <person name="Abt B."/>
            <person name="Goker M."/>
            <person name="Detter J.C."/>
            <person name="Woyke T."/>
            <person name="Bristow J."/>
            <person name="Eisen J.A."/>
            <person name="Markowitz V."/>
            <person name="Hugenholtz P."/>
            <person name="Kyrpides N.C."/>
            <person name="Klenk H.P."/>
            <person name="Lapidus A."/>
        </authorList>
    </citation>
    <scope>NUCLEOTIDE SEQUENCE [LARGE SCALE GENOMIC DNA]</scope>
    <source>
        <strain evidence="5">DSM 44963</strain>
    </source>
</reference>
<keyword evidence="1" id="KW-0238">DNA-binding</keyword>
<feature type="region of interest" description="Disordered" evidence="2">
    <location>
        <begin position="457"/>
        <end position="478"/>
    </location>
</feature>
<accession>D6TXG0</accession>
<dbReference type="EMBL" id="ADVG01000003">
    <property type="protein sequence ID" value="EFH84893.1"/>
    <property type="molecule type" value="Genomic_DNA"/>
</dbReference>
<dbReference type="InterPro" id="IPR010095">
    <property type="entry name" value="Cas12f1-like_TNB"/>
</dbReference>
<organism evidence="4 5">
    <name type="scientific">Ktedonobacter racemifer DSM 44963</name>
    <dbReference type="NCBI Taxonomy" id="485913"/>
    <lineage>
        <taxon>Bacteria</taxon>
        <taxon>Bacillati</taxon>
        <taxon>Chloroflexota</taxon>
        <taxon>Ktedonobacteria</taxon>
        <taxon>Ktedonobacterales</taxon>
        <taxon>Ktedonobacteraceae</taxon>
        <taxon>Ktedonobacter</taxon>
    </lineage>
</organism>
<sequence>MKQAVLLRSEQANWFHATQTLFNQVASFYFEVIQAHPLILDLSSQEALTALERLTHATKQNPHPVMPLSQIAQELPAMFRRATIHAALGAAHAFTTSLAKWRARKEKAQAKQKRFTERPPVPPRTWNRSVSFYAGMWKGRSLGQQAEGPPIQGARPDTTEERACPKILLKLWTGRSWVWTKLRLSGPPLPQGCTPQEAGSPQLVRKGGRWWLHTPLQREIERPQKAQMQLSEQKGTRLCAVDLNIDTHLAACTIQTVEGTVVATRFIRGGKRLHGLRKRQLGRIARNRRATGIIAEGEQDNVQRWAKVRALDEDTAHQVSHRIVAFAQAHGASILVFEHLGHFKPVKGSFSRRGNEKRSYWLRGRIFRYTRYKAFHQGIITCRVNPRNTSREHADCGGAIARYAYGQPAEGYTPGSPLMSCPSCDARDHADRNASRVIGKRLLARFGSCQCHKEKPHAPLQAERSAKAGGGHGSQAAQCAGEPSILGAGYGAVVAQGTAPKKT</sequence>
<dbReference type="eggNOG" id="COG0675">
    <property type="taxonomic scope" value="Bacteria"/>
</dbReference>
<evidence type="ECO:0000256" key="2">
    <source>
        <dbReference type="SAM" id="MobiDB-lite"/>
    </source>
</evidence>
<comment type="caution">
    <text evidence="4">The sequence shown here is derived from an EMBL/GenBank/DDBJ whole genome shotgun (WGS) entry which is preliminary data.</text>
</comment>